<name>A0A4R1XF36_ACICA</name>
<dbReference type="PANTHER" id="PTHR30528:SF0">
    <property type="entry name" value="CYTOPLASMIC PROTEIN"/>
    <property type="match status" value="1"/>
</dbReference>
<organism evidence="1 2">
    <name type="scientific">Acinetobacter calcoaceticus</name>
    <dbReference type="NCBI Taxonomy" id="471"/>
    <lineage>
        <taxon>Bacteria</taxon>
        <taxon>Pseudomonadati</taxon>
        <taxon>Pseudomonadota</taxon>
        <taxon>Gammaproteobacteria</taxon>
        <taxon>Moraxellales</taxon>
        <taxon>Moraxellaceae</taxon>
        <taxon>Acinetobacter</taxon>
        <taxon>Acinetobacter calcoaceticus/baumannii complex</taxon>
    </lineage>
</organism>
<sequence>MTARLRQLAVSKQGLAANTTFGQGLAGTLRAIEHLGYVQIDTIAVVERAHHHVLWNRVADYQPDYLNQLLRQQHIFEYWFHAASYLPMRDYRYALPQMTAVRSGEIRYYANGDPAMMKEILARVAGEGELRMRDISQKTAPAQRQNSQKNSEGGWWNWGAGRRAVEQLYMQGELMVCERNGMEKVYNLAERCVPADLDVSMPTLDEYAQYLFDTTLRAHGVFSWKQLLHLKVGPAIRNAMRQILEQQLDAGRIEACSMVNGQTLYVDRLAQQQTSALQPSLSILSPFDNLVIHRERLSHLFDFDYKIECYVAADKRVYGYFALPILYGDRLLGRIDCKAHRAEKRLELISLHLENGIQFELDTQAQGLDRAHFIASFNQALERFALFNQCHSVDRSRIALLG</sequence>
<dbReference type="Proteomes" id="UP000294963">
    <property type="component" value="Unassembled WGS sequence"/>
</dbReference>
<dbReference type="Pfam" id="PF06224">
    <property type="entry name" value="AlkZ-like"/>
    <property type="match status" value="1"/>
</dbReference>
<gene>
    <name evidence="1" type="ORF">EC844_1365</name>
</gene>
<proteinExistence type="predicted"/>
<dbReference type="EMBL" id="SLVJ01000036">
    <property type="protein sequence ID" value="TCM60035.1"/>
    <property type="molecule type" value="Genomic_DNA"/>
</dbReference>
<keyword evidence="2" id="KW-1185">Reference proteome</keyword>
<protein>
    <recommendedName>
        <fullName evidence="3">Winged helix-turn-helix domain-containing protein</fullName>
    </recommendedName>
</protein>
<dbReference type="AlphaFoldDB" id="A0A4R1XF36"/>
<evidence type="ECO:0000313" key="1">
    <source>
        <dbReference type="EMBL" id="TCM60035.1"/>
    </source>
</evidence>
<dbReference type="InterPro" id="IPR009351">
    <property type="entry name" value="AlkZ-like"/>
</dbReference>
<reference evidence="1 2" key="1">
    <citation type="submission" date="2019-03" db="EMBL/GenBank/DDBJ databases">
        <title>Genomic analyses of the natural microbiome of Caenorhabditis elegans.</title>
        <authorList>
            <person name="Samuel B."/>
        </authorList>
    </citation>
    <scope>NUCLEOTIDE SEQUENCE [LARGE SCALE GENOMIC DNA]</scope>
    <source>
        <strain evidence="1 2">JUb89</strain>
    </source>
</reference>
<evidence type="ECO:0008006" key="3">
    <source>
        <dbReference type="Google" id="ProtNLM"/>
    </source>
</evidence>
<comment type="caution">
    <text evidence="1">The sequence shown here is derived from an EMBL/GenBank/DDBJ whole genome shotgun (WGS) entry which is preliminary data.</text>
</comment>
<dbReference type="OrthoDB" id="9787207at2"/>
<evidence type="ECO:0000313" key="2">
    <source>
        <dbReference type="Proteomes" id="UP000294963"/>
    </source>
</evidence>
<dbReference type="PANTHER" id="PTHR30528">
    <property type="entry name" value="CYTOPLASMIC PROTEIN"/>
    <property type="match status" value="1"/>
</dbReference>
<accession>A0A4R1XF36</accession>